<dbReference type="CDD" id="cd08977">
    <property type="entry name" value="SusD"/>
    <property type="match status" value="1"/>
</dbReference>
<dbReference type="InterPro" id="IPR033985">
    <property type="entry name" value="SusD-like_N"/>
</dbReference>
<evidence type="ECO:0000256" key="1">
    <source>
        <dbReference type="ARBA" id="ARBA00004442"/>
    </source>
</evidence>
<evidence type="ECO:0000256" key="4">
    <source>
        <dbReference type="ARBA" id="ARBA00023136"/>
    </source>
</evidence>
<evidence type="ECO:0000259" key="7">
    <source>
        <dbReference type="Pfam" id="PF14322"/>
    </source>
</evidence>
<dbReference type="Pfam" id="PF14322">
    <property type="entry name" value="SusD-like_3"/>
    <property type="match status" value="1"/>
</dbReference>
<evidence type="ECO:0000259" key="6">
    <source>
        <dbReference type="Pfam" id="PF07980"/>
    </source>
</evidence>
<accession>A0ABP7RCM6</accession>
<evidence type="ECO:0000256" key="5">
    <source>
        <dbReference type="ARBA" id="ARBA00023237"/>
    </source>
</evidence>
<comment type="subcellular location">
    <subcellularLocation>
        <location evidence="1">Cell outer membrane</location>
    </subcellularLocation>
</comment>
<proteinExistence type="inferred from homology"/>
<protein>
    <submittedName>
        <fullName evidence="8">Uncharacterized protein</fullName>
    </submittedName>
</protein>
<reference evidence="9" key="1">
    <citation type="journal article" date="2019" name="Int. J. Syst. Evol. Microbiol.">
        <title>The Global Catalogue of Microorganisms (GCM) 10K type strain sequencing project: providing services to taxonomists for standard genome sequencing and annotation.</title>
        <authorList>
            <consortium name="The Broad Institute Genomics Platform"/>
            <consortium name="The Broad Institute Genome Sequencing Center for Infectious Disease"/>
            <person name="Wu L."/>
            <person name="Ma J."/>
        </authorList>
    </citation>
    <scope>NUCLEOTIDE SEQUENCE [LARGE SCALE GENOMIC DNA]</scope>
    <source>
        <strain evidence="9">JCM 16601</strain>
    </source>
</reference>
<dbReference type="InterPro" id="IPR012944">
    <property type="entry name" value="SusD_RagB_dom"/>
</dbReference>
<feature type="domain" description="SusD-like N-terminal" evidence="7">
    <location>
        <begin position="102"/>
        <end position="248"/>
    </location>
</feature>
<evidence type="ECO:0000313" key="9">
    <source>
        <dbReference type="Proteomes" id="UP001500742"/>
    </source>
</evidence>
<feature type="domain" description="RagB/SusD" evidence="6">
    <location>
        <begin position="320"/>
        <end position="514"/>
    </location>
</feature>
<comment type="similarity">
    <text evidence="2">Belongs to the SusD family.</text>
</comment>
<evidence type="ECO:0000313" key="8">
    <source>
        <dbReference type="EMBL" id="GAA3995138.1"/>
    </source>
</evidence>
<dbReference type="EMBL" id="BAAAZC010000055">
    <property type="protein sequence ID" value="GAA3995138.1"/>
    <property type="molecule type" value="Genomic_DNA"/>
</dbReference>
<keyword evidence="5" id="KW-0998">Cell outer membrane</keyword>
<dbReference type="Proteomes" id="UP001500742">
    <property type="component" value="Unassembled WGS sequence"/>
</dbReference>
<dbReference type="SUPFAM" id="SSF48452">
    <property type="entry name" value="TPR-like"/>
    <property type="match status" value="1"/>
</dbReference>
<dbReference type="Gene3D" id="1.25.40.390">
    <property type="match status" value="1"/>
</dbReference>
<evidence type="ECO:0000256" key="2">
    <source>
        <dbReference type="ARBA" id="ARBA00006275"/>
    </source>
</evidence>
<dbReference type="InterPro" id="IPR011990">
    <property type="entry name" value="TPR-like_helical_dom_sf"/>
</dbReference>
<keyword evidence="3" id="KW-0732">Signal</keyword>
<sequence>MKIIHQTDQQKIKQMKKYNIILLAAAVFSAFSCNKSSLEPKIYSSLTSQNAFLTKSDAIAAVNAVYARLKGPSVGDNFDYWTVRHFALTDLTTDVAHCSYTGDPGQLSNIQWNSANGLIGEDYRQIYKLVANANNAIYNISAMTTISAAQKSQFLAEMKFLRAIAYSDLTDSWGPVILNTEKDIANPNYTAKTSPSPVADVDALMIADLQNAITVLPVDYSKSDIYSTNDVGRATKGAATFLLAKIYLRQHQWQKAADLTKQVIDLNIYQLYPSYAGLFKEANTWCSENIFSVLSDANVNGTELLNHFGPLSHPYLTDRWQYYAVTWDFYHSYGDEDDRKKMFFTQYDGVDGLTHKEEPSPGATAPAGVLYMPDVATMKYADPNGANTYYDGHSVDILRYADVLLSRAEALNELGGPTAEAVALVNQVKARSHAKQLVASTLTQSTFRDALLQERGWELYYEGKRRADLKRFGKYDVVVNAYLKRTGQTQTVQLPRDEFFPYPLSQTQINPNLSNAGRQQ</sequence>
<keyword evidence="9" id="KW-1185">Reference proteome</keyword>
<name>A0ABP7RCM6_9SPHI</name>
<dbReference type="Pfam" id="PF07980">
    <property type="entry name" value="SusD_RagB"/>
    <property type="match status" value="1"/>
</dbReference>
<evidence type="ECO:0000256" key="3">
    <source>
        <dbReference type="ARBA" id="ARBA00022729"/>
    </source>
</evidence>
<gene>
    <name evidence="8" type="ORF">GCM10022210_56980</name>
</gene>
<keyword evidence="4" id="KW-0472">Membrane</keyword>
<comment type="caution">
    <text evidence="8">The sequence shown here is derived from an EMBL/GenBank/DDBJ whole genome shotgun (WGS) entry which is preliminary data.</text>
</comment>
<organism evidence="8 9">
    <name type="scientific">Mucilaginibacter dorajii</name>
    <dbReference type="NCBI Taxonomy" id="692994"/>
    <lineage>
        <taxon>Bacteria</taxon>
        <taxon>Pseudomonadati</taxon>
        <taxon>Bacteroidota</taxon>
        <taxon>Sphingobacteriia</taxon>
        <taxon>Sphingobacteriales</taxon>
        <taxon>Sphingobacteriaceae</taxon>
        <taxon>Mucilaginibacter</taxon>
    </lineage>
</organism>
<dbReference type="PROSITE" id="PS51257">
    <property type="entry name" value="PROKAR_LIPOPROTEIN"/>
    <property type="match status" value="1"/>
</dbReference>